<reference evidence="4 5" key="1">
    <citation type="submission" date="2020-04" db="EMBL/GenBank/DDBJ databases">
        <authorList>
            <person name="De Canck E."/>
        </authorList>
    </citation>
    <scope>NUCLEOTIDE SEQUENCE [LARGE SCALE GENOMIC DNA]</scope>
    <source>
        <strain evidence="4 5">LMG 29542</strain>
    </source>
</reference>
<accession>A0A6J5E8H7</accession>
<dbReference type="PANTHER" id="PTHR13947:SF37">
    <property type="entry name" value="LD18367P"/>
    <property type="match status" value="1"/>
</dbReference>
<dbReference type="EMBL" id="CADIKH010000020">
    <property type="protein sequence ID" value="CAB3762683.1"/>
    <property type="molecule type" value="Genomic_DNA"/>
</dbReference>
<dbReference type="PROSITE" id="PS51186">
    <property type="entry name" value="GNAT"/>
    <property type="match status" value="1"/>
</dbReference>
<keyword evidence="1" id="KW-0808">Transferase</keyword>
<dbReference type="Pfam" id="PF00583">
    <property type="entry name" value="Acetyltransf_1"/>
    <property type="match status" value="1"/>
</dbReference>
<dbReference type="RefSeq" id="WP_175228567.1">
    <property type="nucleotide sequence ID" value="NZ_CADIKH010000020.1"/>
</dbReference>
<keyword evidence="5" id="KW-1185">Reference proteome</keyword>
<dbReference type="InterPro" id="IPR016181">
    <property type="entry name" value="Acyl_CoA_acyltransferase"/>
</dbReference>
<protein>
    <recommendedName>
        <fullName evidence="3">N-acetyltransferase domain-containing protein</fullName>
    </recommendedName>
</protein>
<gene>
    <name evidence="4" type="ORF">LMG29542_04426</name>
</gene>
<feature type="compositionally biased region" description="Polar residues" evidence="2">
    <location>
        <begin position="1"/>
        <end position="23"/>
    </location>
</feature>
<sequence length="217" mass="23937">MQKQRAAAGNSNRNPSRVATVQRGSGPGSVVLRRFDPSLDSYEQLTAMLHRAFAKLGMMGLNCLCVGQTSSATRKRARSGDCFVAVCGGEVVGTMTLYARDAESLCEHYRVENVATLRQFGVEPAWQSRGIGKSLIAFAEHWAATRGYAQLALDTPYPATHLLDFYRSQGFRMVDVMRFPDRDYDSAILSKPPVAARTLASWSRRLELPCPTFPRAA</sequence>
<dbReference type="Gene3D" id="3.40.630.30">
    <property type="match status" value="1"/>
</dbReference>
<dbReference type="InterPro" id="IPR000182">
    <property type="entry name" value="GNAT_dom"/>
</dbReference>
<feature type="region of interest" description="Disordered" evidence="2">
    <location>
        <begin position="1"/>
        <end position="25"/>
    </location>
</feature>
<proteinExistence type="predicted"/>
<dbReference type="GO" id="GO:0008080">
    <property type="term" value="F:N-acetyltransferase activity"/>
    <property type="evidence" value="ECO:0007669"/>
    <property type="project" value="InterPro"/>
</dbReference>
<organism evidence="4 5">
    <name type="scientific">Paraburkholderia humisilvae</name>
    <dbReference type="NCBI Taxonomy" id="627669"/>
    <lineage>
        <taxon>Bacteria</taxon>
        <taxon>Pseudomonadati</taxon>
        <taxon>Pseudomonadota</taxon>
        <taxon>Betaproteobacteria</taxon>
        <taxon>Burkholderiales</taxon>
        <taxon>Burkholderiaceae</taxon>
        <taxon>Paraburkholderia</taxon>
    </lineage>
</organism>
<evidence type="ECO:0000313" key="4">
    <source>
        <dbReference type="EMBL" id="CAB3762683.1"/>
    </source>
</evidence>
<name>A0A6J5E8H7_9BURK</name>
<evidence type="ECO:0000256" key="1">
    <source>
        <dbReference type="ARBA" id="ARBA00022679"/>
    </source>
</evidence>
<dbReference type="AlphaFoldDB" id="A0A6J5E8H7"/>
<dbReference type="CDD" id="cd04301">
    <property type="entry name" value="NAT_SF"/>
    <property type="match status" value="1"/>
</dbReference>
<dbReference type="PANTHER" id="PTHR13947">
    <property type="entry name" value="GNAT FAMILY N-ACETYLTRANSFERASE"/>
    <property type="match status" value="1"/>
</dbReference>
<dbReference type="SUPFAM" id="SSF55729">
    <property type="entry name" value="Acyl-CoA N-acyltransferases (Nat)"/>
    <property type="match status" value="1"/>
</dbReference>
<evidence type="ECO:0000259" key="3">
    <source>
        <dbReference type="PROSITE" id="PS51186"/>
    </source>
</evidence>
<dbReference type="InterPro" id="IPR050769">
    <property type="entry name" value="NAT_camello-type"/>
</dbReference>
<feature type="domain" description="N-acetyltransferase" evidence="3">
    <location>
        <begin position="30"/>
        <end position="195"/>
    </location>
</feature>
<dbReference type="Proteomes" id="UP000494363">
    <property type="component" value="Unassembled WGS sequence"/>
</dbReference>
<evidence type="ECO:0000313" key="5">
    <source>
        <dbReference type="Proteomes" id="UP000494363"/>
    </source>
</evidence>
<evidence type="ECO:0000256" key="2">
    <source>
        <dbReference type="SAM" id="MobiDB-lite"/>
    </source>
</evidence>